<proteinExistence type="predicted"/>
<dbReference type="KEGG" id="hazt:125178239"/>
<name>A0A979FMS8_HYAAZ</name>
<dbReference type="AlphaFoldDB" id="A0A979FMS8"/>
<evidence type="ECO:0000313" key="1">
    <source>
        <dbReference type="Proteomes" id="UP000694843"/>
    </source>
</evidence>
<accession>A0A979FMS8</accession>
<sequence>MECLGALGSRYMDAGTAQVLANKVRENLSTRSWSSLTNDLMRDMNFIMKGIPANEIRDLPRLAPPNDFSDTVTVLGNEKMMFSDDQACSEYADKVLTTWRSLADMSDKQLAMYNRLLCVANASLINSLSPERVGNALTYLGVTLEGCSRENVLTPLALKALSYYPFNMNKAQVREMGVVFAGIPYDKIAGRDASSFTGLTPAALRAMSSEAIIVRRVPKYVGYHLGAAGKAIR</sequence>
<protein>
    <submittedName>
        <fullName evidence="2">Uncharacterized protein LOC125178239</fullName>
    </submittedName>
</protein>
<dbReference type="OrthoDB" id="6382066at2759"/>
<gene>
    <name evidence="2" type="primary">LOC125178239</name>
</gene>
<reference evidence="2" key="1">
    <citation type="submission" date="2025-08" db="UniProtKB">
        <authorList>
            <consortium name="RefSeq"/>
        </authorList>
    </citation>
    <scope>IDENTIFICATION</scope>
    <source>
        <tissue evidence="2">Whole organism</tissue>
    </source>
</reference>
<dbReference type="GeneID" id="125178239"/>
<dbReference type="RefSeq" id="XP_047737485.1">
    <property type="nucleotide sequence ID" value="XM_047881529.1"/>
</dbReference>
<dbReference type="Proteomes" id="UP000694843">
    <property type="component" value="Unplaced"/>
</dbReference>
<organism evidence="1 2">
    <name type="scientific">Hyalella azteca</name>
    <name type="common">Amphipod</name>
    <dbReference type="NCBI Taxonomy" id="294128"/>
    <lineage>
        <taxon>Eukaryota</taxon>
        <taxon>Metazoa</taxon>
        <taxon>Ecdysozoa</taxon>
        <taxon>Arthropoda</taxon>
        <taxon>Crustacea</taxon>
        <taxon>Multicrustacea</taxon>
        <taxon>Malacostraca</taxon>
        <taxon>Eumalacostraca</taxon>
        <taxon>Peracarida</taxon>
        <taxon>Amphipoda</taxon>
        <taxon>Senticaudata</taxon>
        <taxon>Talitrida</taxon>
        <taxon>Talitroidea</taxon>
        <taxon>Hyalellidae</taxon>
        <taxon>Hyalella</taxon>
    </lineage>
</organism>
<keyword evidence="1" id="KW-1185">Reference proteome</keyword>
<evidence type="ECO:0000313" key="2">
    <source>
        <dbReference type="RefSeq" id="XP_047737485.1"/>
    </source>
</evidence>